<accession>A0A9Q0G8G5</accession>
<proteinExistence type="predicted"/>
<dbReference type="Proteomes" id="UP001141552">
    <property type="component" value="Unassembled WGS sequence"/>
</dbReference>
<protein>
    <recommendedName>
        <fullName evidence="4">ARM repeat superfamily protein</fullName>
    </recommendedName>
</protein>
<evidence type="ECO:0000313" key="3">
    <source>
        <dbReference type="Proteomes" id="UP001141552"/>
    </source>
</evidence>
<dbReference type="OrthoDB" id="79603at2759"/>
<evidence type="ECO:0000313" key="2">
    <source>
        <dbReference type="EMBL" id="KAJ4844132.1"/>
    </source>
</evidence>
<comment type="caution">
    <text evidence="2">The sequence shown here is derived from an EMBL/GenBank/DDBJ whole genome shotgun (WGS) entry which is preliminary data.</text>
</comment>
<name>A0A9Q0G8G5_9ROSI</name>
<dbReference type="InterPro" id="IPR016024">
    <property type="entry name" value="ARM-type_fold"/>
</dbReference>
<dbReference type="PANTHER" id="PTHR37743">
    <property type="entry name" value="ARM REPEAT SUPERFAMILY PROTEIN"/>
    <property type="match status" value="1"/>
</dbReference>
<dbReference type="EMBL" id="JAKUCV010002040">
    <property type="protein sequence ID" value="KAJ4844132.1"/>
    <property type="molecule type" value="Genomic_DNA"/>
</dbReference>
<sequence length="1102" mass="122374">MEKQAGEEQQLMWKSESESQPQPESMICMTIGQAMTTLLTTRTKKLLHAISSTTTSTRPPPLGGSLEDSLWLLRDFIQDNRRNNLHLILIPVIENCLVNKEYSKRGGQAIVLVNWLFQDEFVFEAVSQSLAGIIQSMEDRYLALGWCVLVRSLVEYESFLDQYQLHGIRDNYDALLKVLSSCTGRLSSIVCDGSTLKDGFELPSRLSLSAADCILSISVALTKATKVPSNNPKSLNSNVSGSPISLSTTAKAEKKVKSSSQSSKPLNIEMAYLLWNQMEDLKNMLQKLLAWSTKSRPLHAKGVEQVLKWLHEIEGHYGQVQDEAGAEILKTGAMLLSSCWRHYGNLLHLEDLKFSRYCNELLDQYISGIQYYANNQADGHLEHNKSGEETTKFFLNCLCLLLGRFDSRKLESCMSEYGTQISSVLLSQFHCADEDVIATAVFIIKAAIFKPNTSGAGLLESKRMGTLIPLLLHLLDERDGTARAVTMLIAEYCSMNTDNECIQEVLKRLASGNASQRRNAVDVISELVHISADSSNKHSHLPWQEIADNLLGCLNDEEIAIREQSSSLLSMIEPSCVLPALVHLAYSSKGEQSSASVALIAMLRYHNRRPEVVCMLLDCLSNLSQSLDLAISQRATREEPKADIDHLLKLIPEWSKSVQDWKPLIGPLIDKMFAEPANATLVRFLSYISENLAQAANEVLYRVLLEMKGHEEWESRTGPGDDSENMQHSLFKRLCPLLIVRLLPLRVFNDLNLSVMYDQLHINGITYESDGDINIVDHECVAAFLLKRAFSRSEFEDIRKLAAELCGRIHPQVLFPIVSFLLQHAASSHDALKIKACLFSVCTSIVVRGMDSISHTAVLEIRRVMETILLWPSSDGDEVSKAQHGCIDCLALMICAELQALPSSKESSKKFKSSGGTGDPGNSVLTYVIHELMNDKNEVVSSVTPMSENCVTGAAVSSFRLCMANVLISTCQKISNSGKKYFAQKVVPCLVHSVKVLLHPEIRAACIQVLFSAVHHLRSLVLPYSSDLLKLSLKFLQEGSEKERMAAAKLMASLMASEDVILESIFGELLEARSVLSSVCLSDPSQDLRQICKKLLLCITAP</sequence>
<dbReference type="SUPFAM" id="SSF48371">
    <property type="entry name" value="ARM repeat"/>
    <property type="match status" value="2"/>
</dbReference>
<evidence type="ECO:0008006" key="4">
    <source>
        <dbReference type="Google" id="ProtNLM"/>
    </source>
</evidence>
<dbReference type="Gene3D" id="1.25.10.10">
    <property type="entry name" value="Leucine-rich Repeat Variant"/>
    <property type="match status" value="2"/>
</dbReference>
<dbReference type="AlphaFoldDB" id="A0A9Q0G8G5"/>
<gene>
    <name evidence="2" type="ORF">Tsubulata_045822</name>
</gene>
<organism evidence="2 3">
    <name type="scientific">Turnera subulata</name>
    <dbReference type="NCBI Taxonomy" id="218843"/>
    <lineage>
        <taxon>Eukaryota</taxon>
        <taxon>Viridiplantae</taxon>
        <taxon>Streptophyta</taxon>
        <taxon>Embryophyta</taxon>
        <taxon>Tracheophyta</taxon>
        <taxon>Spermatophyta</taxon>
        <taxon>Magnoliopsida</taxon>
        <taxon>eudicotyledons</taxon>
        <taxon>Gunneridae</taxon>
        <taxon>Pentapetalae</taxon>
        <taxon>rosids</taxon>
        <taxon>fabids</taxon>
        <taxon>Malpighiales</taxon>
        <taxon>Passifloraceae</taxon>
        <taxon>Turnera</taxon>
    </lineage>
</organism>
<dbReference type="InterPro" id="IPR011989">
    <property type="entry name" value="ARM-like"/>
</dbReference>
<reference evidence="2" key="2">
    <citation type="journal article" date="2023" name="Plants (Basel)">
        <title>Annotation of the Turnera subulata (Passifloraceae) Draft Genome Reveals the S-Locus Evolved after the Divergence of Turneroideae from Passifloroideae in a Stepwise Manner.</title>
        <authorList>
            <person name="Henning P.M."/>
            <person name="Roalson E.H."/>
            <person name="Mir W."/>
            <person name="McCubbin A.G."/>
            <person name="Shore J.S."/>
        </authorList>
    </citation>
    <scope>NUCLEOTIDE SEQUENCE</scope>
    <source>
        <strain evidence="2">F60SS</strain>
    </source>
</reference>
<evidence type="ECO:0000256" key="1">
    <source>
        <dbReference type="SAM" id="MobiDB-lite"/>
    </source>
</evidence>
<dbReference type="PANTHER" id="PTHR37743:SF1">
    <property type="entry name" value="ARM REPEAT SUPERFAMILY PROTEIN"/>
    <property type="match status" value="1"/>
</dbReference>
<feature type="region of interest" description="Disordered" evidence="1">
    <location>
        <begin position="1"/>
        <end position="23"/>
    </location>
</feature>
<reference evidence="2" key="1">
    <citation type="submission" date="2022-02" db="EMBL/GenBank/DDBJ databases">
        <authorList>
            <person name="Henning P.M."/>
            <person name="McCubbin A.G."/>
            <person name="Shore J.S."/>
        </authorList>
    </citation>
    <scope>NUCLEOTIDE SEQUENCE</scope>
    <source>
        <strain evidence="2">F60SS</strain>
        <tissue evidence="2">Leaves</tissue>
    </source>
</reference>
<keyword evidence="3" id="KW-1185">Reference proteome</keyword>